<dbReference type="EMBL" id="CP036273">
    <property type="protein sequence ID" value="QDU20150.1"/>
    <property type="molecule type" value="Genomic_DNA"/>
</dbReference>
<dbReference type="InterPro" id="IPR011063">
    <property type="entry name" value="TilS/TtcA_N"/>
</dbReference>
<name>A0A517XRK5_9BACT</name>
<evidence type="ECO:0000256" key="3">
    <source>
        <dbReference type="ARBA" id="ARBA00022741"/>
    </source>
</evidence>
<comment type="similarity">
    <text evidence="6">Belongs to the tRNA(Ile)-lysidine synthase family.</text>
</comment>
<dbReference type="Pfam" id="PF01171">
    <property type="entry name" value="ATP_bind_3"/>
    <property type="match status" value="1"/>
</dbReference>
<dbReference type="HAMAP" id="MF_01161">
    <property type="entry name" value="tRNA_Ile_lys_synt"/>
    <property type="match status" value="1"/>
</dbReference>
<sequence length="320" mass="33779">MGAPLPAAVRAFFAEHRITGPGVVAVSGGADSVALLRALEGVEPLIVAHFHHGLRGAEADADAAFVRELAGRLGCRFELGGADVRAAGGNLEAAARRLRYGWLAEVAAATGAAWVATGHTADDQAETVLHRLVRGTGLRGLRGIAAAMPLGTVQLVRPLLAVGRVDVLAFLADLGQPFRTDTSNADPRFTRNRVRAELLPLLTTFNPAAPAALTRAAEQSSEAFDLIDRLAAELLGRAELPRAGDLVILDSAAIVGAVPLLAREAFRRVWEREGWPTSQFRAAHWHRLLAVAHGDPAAADFPGGTCARRVGRVVRLGRQS</sequence>
<dbReference type="InterPro" id="IPR012795">
    <property type="entry name" value="tRNA_Ile_lys_synt_N"/>
</dbReference>
<keyword evidence="9" id="KW-1185">Reference proteome</keyword>
<evidence type="ECO:0000313" key="8">
    <source>
        <dbReference type="EMBL" id="QDU20150.1"/>
    </source>
</evidence>
<dbReference type="GO" id="GO:0005524">
    <property type="term" value="F:ATP binding"/>
    <property type="evidence" value="ECO:0007669"/>
    <property type="project" value="UniProtKB-UniRule"/>
</dbReference>
<dbReference type="KEGG" id="uli:ETAA1_20940"/>
<comment type="function">
    <text evidence="6">Ligates lysine onto the cytidine present at position 34 of the AUA codon-specific tRNA(Ile) that contains the anticodon CAU, in an ATP-dependent manner. Cytidine is converted to lysidine, thus changing the amino acid specificity of the tRNA from methionine to isoleucine.</text>
</comment>
<keyword evidence="3 6" id="KW-0547">Nucleotide-binding</keyword>
<dbReference type="PANTHER" id="PTHR43033">
    <property type="entry name" value="TRNA(ILE)-LYSIDINE SYNTHASE-RELATED"/>
    <property type="match status" value="1"/>
</dbReference>
<evidence type="ECO:0000313" key="9">
    <source>
        <dbReference type="Proteomes" id="UP000319576"/>
    </source>
</evidence>
<dbReference type="InterPro" id="IPR014729">
    <property type="entry name" value="Rossmann-like_a/b/a_fold"/>
</dbReference>
<evidence type="ECO:0000256" key="4">
    <source>
        <dbReference type="ARBA" id="ARBA00022840"/>
    </source>
</evidence>
<feature type="domain" description="tRNA(Ile)-lysidine/2-thiocytidine synthase N-terminal" evidence="7">
    <location>
        <begin position="23"/>
        <end position="196"/>
    </location>
</feature>
<evidence type="ECO:0000256" key="6">
    <source>
        <dbReference type="HAMAP-Rule" id="MF_01161"/>
    </source>
</evidence>
<keyword evidence="1 6" id="KW-0436">Ligase</keyword>
<evidence type="ECO:0000259" key="7">
    <source>
        <dbReference type="Pfam" id="PF01171"/>
    </source>
</evidence>
<dbReference type="RefSeq" id="WP_145237219.1">
    <property type="nucleotide sequence ID" value="NZ_CP036273.1"/>
</dbReference>
<evidence type="ECO:0000256" key="1">
    <source>
        <dbReference type="ARBA" id="ARBA00022598"/>
    </source>
</evidence>
<dbReference type="GO" id="GO:0006400">
    <property type="term" value="P:tRNA modification"/>
    <property type="evidence" value="ECO:0007669"/>
    <property type="project" value="UniProtKB-UniRule"/>
</dbReference>
<dbReference type="Gene3D" id="3.40.50.620">
    <property type="entry name" value="HUPs"/>
    <property type="match status" value="1"/>
</dbReference>
<protein>
    <recommendedName>
        <fullName evidence="6">tRNA(Ile)-lysidine synthase</fullName>
        <ecNumber evidence="6">6.3.4.19</ecNumber>
    </recommendedName>
    <alternativeName>
        <fullName evidence="6">tRNA(Ile)-2-lysyl-cytidine synthase</fullName>
    </alternativeName>
    <alternativeName>
        <fullName evidence="6">tRNA(Ile)-lysidine synthetase</fullName>
    </alternativeName>
</protein>
<dbReference type="OrthoDB" id="9807403at2"/>
<keyword evidence="2 6" id="KW-0819">tRNA processing</keyword>
<gene>
    <name evidence="6 8" type="primary">tilS</name>
    <name evidence="8" type="ORF">ETAA1_20940</name>
</gene>
<dbReference type="NCBIfam" id="TIGR02432">
    <property type="entry name" value="lysidine_TilS_N"/>
    <property type="match status" value="1"/>
</dbReference>
<dbReference type="Proteomes" id="UP000319576">
    <property type="component" value="Chromosome"/>
</dbReference>
<dbReference type="CDD" id="cd01992">
    <property type="entry name" value="TilS_N"/>
    <property type="match status" value="1"/>
</dbReference>
<reference evidence="8 9" key="1">
    <citation type="submission" date="2019-02" db="EMBL/GenBank/DDBJ databases">
        <title>Deep-cultivation of Planctomycetes and their phenomic and genomic characterization uncovers novel biology.</title>
        <authorList>
            <person name="Wiegand S."/>
            <person name="Jogler M."/>
            <person name="Boedeker C."/>
            <person name="Pinto D."/>
            <person name="Vollmers J."/>
            <person name="Rivas-Marin E."/>
            <person name="Kohn T."/>
            <person name="Peeters S.H."/>
            <person name="Heuer A."/>
            <person name="Rast P."/>
            <person name="Oberbeckmann S."/>
            <person name="Bunk B."/>
            <person name="Jeske O."/>
            <person name="Meyerdierks A."/>
            <person name="Storesund J.E."/>
            <person name="Kallscheuer N."/>
            <person name="Luecker S."/>
            <person name="Lage O.M."/>
            <person name="Pohl T."/>
            <person name="Merkel B.J."/>
            <person name="Hornburger P."/>
            <person name="Mueller R.-W."/>
            <person name="Bruemmer F."/>
            <person name="Labrenz M."/>
            <person name="Spormann A.M."/>
            <person name="Op den Camp H."/>
            <person name="Overmann J."/>
            <person name="Amann R."/>
            <person name="Jetten M.S.M."/>
            <person name="Mascher T."/>
            <person name="Medema M.H."/>
            <person name="Devos D.P."/>
            <person name="Kaster A.-K."/>
            <person name="Ovreas L."/>
            <person name="Rohde M."/>
            <person name="Galperin M.Y."/>
            <person name="Jogler C."/>
        </authorList>
    </citation>
    <scope>NUCLEOTIDE SEQUENCE [LARGE SCALE GENOMIC DNA]</scope>
    <source>
        <strain evidence="8 9">ETA_A1</strain>
    </source>
</reference>
<proteinExistence type="inferred from homology"/>
<comment type="subcellular location">
    <subcellularLocation>
        <location evidence="6">Cytoplasm</location>
    </subcellularLocation>
</comment>
<comment type="catalytic activity">
    <reaction evidence="5 6">
        <text>cytidine(34) in tRNA(Ile2) + L-lysine + ATP = lysidine(34) in tRNA(Ile2) + AMP + diphosphate + H(+)</text>
        <dbReference type="Rhea" id="RHEA:43744"/>
        <dbReference type="Rhea" id="RHEA-COMP:10625"/>
        <dbReference type="Rhea" id="RHEA-COMP:10670"/>
        <dbReference type="ChEBI" id="CHEBI:15378"/>
        <dbReference type="ChEBI" id="CHEBI:30616"/>
        <dbReference type="ChEBI" id="CHEBI:32551"/>
        <dbReference type="ChEBI" id="CHEBI:33019"/>
        <dbReference type="ChEBI" id="CHEBI:82748"/>
        <dbReference type="ChEBI" id="CHEBI:83665"/>
        <dbReference type="ChEBI" id="CHEBI:456215"/>
        <dbReference type="EC" id="6.3.4.19"/>
    </reaction>
</comment>
<dbReference type="GO" id="GO:0032267">
    <property type="term" value="F:tRNA(Ile)-lysidine synthase activity"/>
    <property type="evidence" value="ECO:0007669"/>
    <property type="project" value="UniProtKB-EC"/>
</dbReference>
<keyword evidence="4 6" id="KW-0067">ATP-binding</keyword>
<evidence type="ECO:0000256" key="2">
    <source>
        <dbReference type="ARBA" id="ARBA00022694"/>
    </source>
</evidence>
<evidence type="ECO:0000256" key="5">
    <source>
        <dbReference type="ARBA" id="ARBA00048539"/>
    </source>
</evidence>
<keyword evidence="6" id="KW-0963">Cytoplasm</keyword>
<feature type="binding site" evidence="6">
    <location>
        <begin position="27"/>
        <end position="32"/>
    </location>
    <ligand>
        <name>ATP</name>
        <dbReference type="ChEBI" id="CHEBI:30616"/>
    </ligand>
</feature>
<dbReference type="InterPro" id="IPR012094">
    <property type="entry name" value="tRNA_Ile_lys_synt"/>
</dbReference>
<dbReference type="PANTHER" id="PTHR43033:SF1">
    <property type="entry name" value="TRNA(ILE)-LYSIDINE SYNTHASE-RELATED"/>
    <property type="match status" value="1"/>
</dbReference>
<comment type="domain">
    <text evidence="6">The N-terminal region contains the highly conserved SGGXDS motif, predicted to be a P-loop motif involved in ATP binding.</text>
</comment>
<accession>A0A517XRK5</accession>
<dbReference type="EC" id="6.3.4.19" evidence="6"/>
<dbReference type="AlphaFoldDB" id="A0A517XRK5"/>
<dbReference type="SUPFAM" id="SSF52402">
    <property type="entry name" value="Adenine nucleotide alpha hydrolases-like"/>
    <property type="match status" value="1"/>
</dbReference>
<dbReference type="GO" id="GO:0005737">
    <property type="term" value="C:cytoplasm"/>
    <property type="evidence" value="ECO:0007669"/>
    <property type="project" value="UniProtKB-SubCell"/>
</dbReference>
<organism evidence="8 9">
    <name type="scientific">Urbifossiella limnaea</name>
    <dbReference type="NCBI Taxonomy" id="2528023"/>
    <lineage>
        <taxon>Bacteria</taxon>
        <taxon>Pseudomonadati</taxon>
        <taxon>Planctomycetota</taxon>
        <taxon>Planctomycetia</taxon>
        <taxon>Gemmatales</taxon>
        <taxon>Gemmataceae</taxon>
        <taxon>Urbifossiella</taxon>
    </lineage>
</organism>